<evidence type="ECO:0000259" key="4">
    <source>
        <dbReference type="PROSITE" id="PS50203"/>
    </source>
</evidence>
<accession>A0A9W7A081</accession>
<dbReference type="GO" id="GO:0004198">
    <property type="term" value="F:calcium-dependent cysteine-type endopeptidase activity"/>
    <property type="evidence" value="ECO:0007669"/>
    <property type="project" value="InterPro"/>
</dbReference>
<comment type="similarity">
    <text evidence="1">Belongs to the peptidase C2 family.</text>
</comment>
<comment type="caution">
    <text evidence="5">The sequence shown here is derived from an EMBL/GenBank/DDBJ whole genome shotgun (WGS) entry which is preliminary data.</text>
</comment>
<feature type="domain" description="Calpain catalytic" evidence="4">
    <location>
        <begin position="67"/>
        <end position="221"/>
    </location>
</feature>
<dbReference type="SMART" id="SM00230">
    <property type="entry name" value="CysPc"/>
    <property type="match status" value="1"/>
</dbReference>
<protein>
    <recommendedName>
        <fullName evidence="4">Calpain catalytic domain-containing protein</fullName>
    </recommendedName>
</protein>
<organism evidence="5 6">
    <name type="scientific">Triparma retinervis</name>
    <dbReference type="NCBI Taxonomy" id="2557542"/>
    <lineage>
        <taxon>Eukaryota</taxon>
        <taxon>Sar</taxon>
        <taxon>Stramenopiles</taxon>
        <taxon>Ochrophyta</taxon>
        <taxon>Bolidophyceae</taxon>
        <taxon>Parmales</taxon>
        <taxon>Triparmaceae</taxon>
        <taxon>Triparma</taxon>
    </lineage>
</organism>
<dbReference type="InterPro" id="IPR001300">
    <property type="entry name" value="Peptidase_C2_calpain_cat"/>
</dbReference>
<dbReference type="Proteomes" id="UP001165082">
    <property type="component" value="Unassembled WGS sequence"/>
</dbReference>
<dbReference type="Pfam" id="PF00648">
    <property type="entry name" value="Peptidase_C2"/>
    <property type="match status" value="2"/>
</dbReference>
<dbReference type="GO" id="GO:0005737">
    <property type="term" value="C:cytoplasm"/>
    <property type="evidence" value="ECO:0007669"/>
    <property type="project" value="TreeGrafter"/>
</dbReference>
<gene>
    <name evidence="5" type="ORF">TrRE_jg3136</name>
</gene>
<evidence type="ECO:0000256" key="1">
    <source>
        <dbReference type="ARBA" id="ARBA00007623"/>
    </source>
</evidence>
<evidence type="ECO:0000313" key="5">
    <source>
        <dbReference type="EMBL" id="GMH60293.1"/>
    </source>
</evidence>
<comment type="caution">
    <text evidence="3">Lacks conserved residue(s) required for the propagation of feature annotation.</text>
</comment>
<sequence length="247" mass="26750">MRSPDKPKLCKFFAFVSRSKMPPTPKALKASFAPLQSLPSTSSSSSMLAYTGTKATTKMKMWDRKIGPAAEDVTQGALGDCWFLSAISVIASTGEERIRRLFSASSSALSVGAFEITLFIDGRFLPVLIDSYLPAYAKAHGCYDSLSGGYVWEAFFDLLGAPVEVLYLGNHLAPAALDMVWARLSSFKGSNFVLGAACMVSDREQGLVGCHAYGMMECREIFEDVVKGEQKKINSFFKEKGGGGKSN</sequence>
<dbReference type="InterPro" id="IPR000169">
    <property type="entry name" value="Pept_cys_AS"/>
</dbReference>
<dbReference type="PRINTS" id="PR00704">
    <property type="entry name" value="CALPAIN"/>
</dbReference>
<evidence type="ECO:0000256" key="3">
    <source>
        <dbReference type="PROSITE-ProRule" id="PRU00239"/>
    </source>
</evidence>
<reference evidence="5" key="1">
    <citation type="submission" date="2022-07" db="EMBL/GenBank/DDBJ databases">
        <title>Genome analysis of Parmales, a sister group of diatoms, reveals the evolutionary specialization of diatoms from phago-mixotrophs to photoautotrophs.</title>
        <authorList>
            <person name="Ban H."/>
            <person name="Sato S."/>
            <person name="Yoshikawa S."/>
            <person name="Kazumasa Y."/>
            <person name="Nakamura Y."/>
            <person name="Ichinomiya M."/>
            <person name="Saitoh K."/>
            <person name="Sato N."/>
            <person name="Blanc-Mathieu R."/>
            <person name="Endo H."/>
            <person name="Kuwata A."/>
            <person name="Ogata H."/>
        </authorList>
    </citation>
    <scope>NUCLEOTIDE SEQUENCE</scope>
</reference>
<feature type="active site" evidence="2">
    <location>
        <position position="81"/>
    </location>
</feature>
<feature type="active site" evidence="2">
    <location>
        <position position="211"/>
    </location>
</feature>
<dbReference type="InterPro" id="IPR038765">
    <property type="entry name" value="Papain-like_cys_pep_sf"/>
</dbReference>
<dbReference type="OrthoDB" id="205770at2759"/>
<dbReference type="PANTHER" id="PTHR10183">
    <property type="entry name" value="CALPAIN"/>
    <property type="match status" value="1"/>
</dbReference>
<evidence type="ECO:0000256" key="2">
    <source>
        <dbReference type="PIRSR" id="PIRSR622684-1"/>
    </source>
</evidence>
<dbReference type="SUPFAM" id="SSF54001">
    <property type="entry name" value="Cysteine proteinases"/>
    <property type="match status" value="1"/>
</dbReference>
<dbReference type="PROSITE" id="PS00139">
    <property type="entry name" value="THIOL_PROTEASE_CYS"/>
    <property type="match status" value="1"/>
</dbReference>
<dbReference type="EMBL" id="BRXZ01001027">
    <property type="protein sequence ID" value="GMH60293.1"/>
    <property type="molecule type" value="Genomic_DNA"/>
</dbReference>
<dbReference type="GO" id="GO:0006508">
    <property type="term" value="P:proteolysis"/>
    <property type="evidence" value="ECO:0007669"/>
    <property type="project" value="InterPro"/>
</dbReference>
<keyword evidence="6" id="KW-1185">Reference proteome</keyword>
<dbReference type="PANTHER" id="PTHR10183:SF382">
    <property type="entry name" value="CALPAIN-15"/>
    <property type="match status" value="1"/>
</dbReference>
<dbReference type="PROSITE" id="PS50203">
    <property type="entry name" value="CALPAIN_CAT"/>
    <property type="match status" value="1"/>
</dbReference>
<name>A0A9W7A081_9STRA</name>
<feature type="non-terminal residue" evidence="5">
    <location>
        <position position="1"/>
    </location>
</feature>
<dbReference type="AlphaFoldDB" id="A0A9W7A081"/>
<evidence type="ECO:0000313" key="6">
    <source>
        <dbReference type="Proteomes" id="UP001165082"/>
    </source>
</evidence>
<dbReference type="InterPro" id="IPR022684">
    <property type="entry name" value="Calpain_cysteine_protease"/>
</dbReference>
<proteinExistence type="inferred from homology"/>